<dbReference type="EMBL" id="FOTI01000035">
    <property type="protein sequence ID" value="SFL84135.1"/>
    <property type="molecule type" value="Genomic_DNA"/>
</dbReference>
<dbReference type="OrthoDB" id="9804734at2"/>
<keyword evidence="1" id="KW-0560">Oxidoreductase</keyword>
<dbReference type="CDD" id="cd07122">
    <property type="entry name" value="ALDH_F20_ACDH"/>
    <property type="match status" value="1"/>
</dbReference>
<reference evidence="3 4" key="1">
    <citation type="submission" date="2016-10" db="EMBL/GenBank/DDBJ databases">
        <authorList>
            <person name="de Groot N.N."/>
        </authorList>
    </citation>
    <scope>NUCLEOTIDE SEQUENCE [LARGE SCALE GENOMIC DNA]</scope>
    <source>
        <strain evidence="3 4">ATCC 51327</strain>
    </source>
</reference>
<dbReference type="Proteomes" id="UP000199006">
    <property type="component" value="Unassembled WGS sequence"/>
</dbReference>
<evidence type="ECO:0000256" key="1">
    <source>
        <dbReference type="ARBA" id="ARBA00023002"/>
    </source>
</evidence>
<name>A0A1I4KZE6_9FIRM</name>
<dbReference type="PANTHER" id="PTHR11699">
    <property type="entry name" value="ALDEHYDE DEHYDROGENASE-RELATED"/>
    <property type="match status" value="1"/>
</dbReference>
<dbReference type="Gene3D" id="3.40.309.10">
    <property type="entry name" value="Aldehyde Dehydrogenase, Chain A, domain 2"/>
    <property type="match status" value="1"/>
</dbReference>
<sequence length="461" mass="49908">MAEKAQKQIAEMVGKARAAMAEIKDYSQAEIDELCRQLALASVQENTAQEIADLAVEETKMGEKNDKKMKITKKVRGAWADIKDQKSVGKISENKKTGIVKFAKPVGVIGGIVPCTNPEATPPVKALFAIKGRNAVIFSPHPRSKKTSTLMVNVMRKALEKAGAPADLLQIVEEPSLELTNEIMRQVDLVVATGGGSMVKAAYSSGTPAYGVGPGNASIIVDETADIVDAAEKIMKGKTFDHGTSCSTENSLVVEASIYDQLMAELAKRGGYLTTAAEKEKLTAAFFVEGYHLNKGLICRPAKVIADAAGLKTDREVKFLIVEEDGVGKEHPYSGEKLSVILTVYKYSGFENALDRVEEILNFQGLGHSCGIHSFNEEHINALGERANVSRIMVRQSQSYANSGNWDNGMPFTLSLGCGTWGGNITTENITLKHFLNVTWLAKPIKAELPSDLELFGEEVK</sequence>
<dbReference type="STRING" id="29563.SAMN02983006_02170"/>
<dbReference type="Gene3D" id="3.40.605.10">
    <property type="entry name" value="Aldehyde Dehydrogenase, Chain A, domain 1"/>
    <property type="match status" value="1"/>
</dbReference>
<evidence type="ECO:0000259" key="2">
    <source>
        <dbReference type="Pfam" id="PF00171"/>
    </source>
</evidence>
<keyword evidence="4" id="KW-1185">Reference proteome</keyword>
<dbReference type="InterPro" id="IPR016161">
    <property type="entry name" value="Ald_DH/histidinol_DH"/>
</dbReference>
<proteinExistence type="predicted"/>
<dbReference type="AlphaFoldDB" id="A0A1I4KZE6"/>
<gene>
    <name evidence="3" type="ORF">SAMN02983006_02170</name>
</gene>
<dbReference type="GO" id="GO:0016620">
    <property type="term" value="F:oxidoreductase activity, acting on the aldehyde or oxo group of donors, NAD or NADP as acceptor"/>
    <property type="evidence" value="ECO:0007669"/>
    <property type="project" value="InterPro"/>
</dbReference>
<dbReference type="RefSeq" id="WP_089862211.1">
    <property type="nucleotide sequence ID" value="NZ_FOTI01000035.1"/>
</dbReference>
<dbReference type="Pfam" id="PF00171">
    <property type="entry name" value="Aldedh"/>
    <property type="match status" value="1"/>
</dbReference>
<dbReference type="InterPro" id="IPR015590">
    <property type="entry name" value="Aldehyde_DH_dom"/>
</dbReference>
<organism evidence="3 4">
    <name type="scientific">Halanaerobium salsuginis</name>
    <dbReference type="NCBI Taxonomy" id="29563"/>
    <lineage>
        <taxon>Bacteria</taxon>
        <taxon>Bacillati</taxon>
        <taxon>Bacillota</taxon>
        <taxon>Clostridia</taxon>
        <taxon>Halanaerobiales</taxon>
        <taxon>Halanaerobiaceae</taxon>
        <taxon>Halanaerobium</taxon>
    </lineage>
</organism>
<dbReference type="InterPro" id="IPR016162">
    <property type="entry name" value="Ald_DH_N"/>
</dbReference>
<accession>A0A1I4KZE6</accession>
<protein>
    <submittedName>
        <fullName evidence="3">Sulfoacetaldehyde dehydrogenase</fullName>
    </submittedName>
</protein>
<evidence type="ECO:0000313" key="3">
    <source>
        <dbReference type="EMBL" id="SFL84135.1"/>
    </source>
</evidence>
<feature type="domain" description="Aldehyde dehydrogenase" evidence="2">
    <location>
        <begin position="3"/>
        <end position="270"/>
    </location>
</feature>
<evidence type="ECO:0000313" key="4">
    <source>
        <dbReference type="Proteomes" id="UP000199006"/>
    </source>
</evidence>
<dbReference type="SUPFAM" id="SSF53720">
    <property type="entry name" value="ALDH-like"/>
    <property type="match status" value="1"/>
</dbReference>
<dbReference type="InterPro" id="IPR016163">
    <property type="entry name" value="Ald_DH_C"/>
</dbReference>